<dbReference type="SUPFAM" id="SSF54897">
    <property type="entry name" value="Protease propeptides/inhibitors"/>
    <property type="match status" value="1"/>
</dbReference>
<dbReference type="Proteomes" id="UP001055219">
    <property type="component" value="Unassembled WGS sequence"/>
</dbReference>
<dbReference type="PANTHER" id="PTHR28288">
    <property type="entry name" value="PROTEASE B INHIBITOR 2"/>
    <property type="match status" value="1"/>
</dbReference>
<accession>A0A9Q0BCH3</accession>
<comment type="caution">
    <text evidence="3">The sequence shown here is derived from an EMBL/GenBank/DDBJ whole genome shotgun (WGS) entry which is preliminary data.</text>
</comment>
<dbReference type="GO" id="GO:0042144">
    <property type="term" value="P:vacuole fusion, non-autophagic"/>
    <property type="evidence" value="ECO:0007669"/>
    <property type="project" value="TreeGrafter"/>
</dbReference>
<dbReference type="InterPro" id="IPR052471">
    <property type="entry name" value="PBI_I9"/>
</dbReference>
<dbReference type="FunFam" id="3.30.70.80:FF:000005">
    <property type="entry name" value="Proteinase inhibitor I2B"/>
    <property type="match status" value="1"/>
</dbReference>
<name>A0A9Q0BCH3_9HYPO</name>
<reference evidence="3" key="1">
    <citation type="journal article" date="2021" name="J Fungi (Basel)">
        <title>Genomic and Metabolomic Analyses of the Marine Fungus Emericellopsis cladophorae: Insights into Saltwater Adaptability Mechanisms and Its Biosynthetic Potential.</title>
        <authorList>
            <person name="Goncalves M.F.M."/>
            <person name="Hilario S."/>
            <person name="Van de Peer Y."/>
            <person name="Esteves A.C."/>
            <person name="Alves A."/>
        </authorList>
    </citation>
    <scope>NUCLEOTIDE SEQUENCE</scope>
    <source>
        <strain evidence="3">MUM 19.33</strain>
    </source>
</reference>
<evidence type="ECO:0008006" key="5">
    <source>
        <dbReference type="Google" id="ProtNLM"/>
    </source>
</evidence>
<dbReference type="GeneID" id="75831908"/>
<dbReference type="InterPro" id="IPR037045">
    <property type="entry name" value="S8pro/Inhibitor_I9_sf"/>
</dbReference>
<reference evidence="3" key="2">
    <citation type="submission" date="2022-07" db="EMBL/GenBank/DDBJ databases">
        <authorList>
            <person name="Goncalves M.F.M."/>
            <person name="Hilario S."/>
            <person name="Van De Peer Y."/>
            <person name="Esteves A.C."/>
            <person name="Alves A."/>
        </authorList>
    </citation>
    <scope>NUCLEOTIDE SEQUENCE</scope>
    <source>
        <strain evidence="3">MUM 19.33</strain>
    </source>
</reference>
<dbReference type="GO" id="GO:0004866">
    <property type="term" value="F:endopeptidase inhibitor activity"/>
    <property type="evidence" value="ECO:0007669"/>
    <property type="project" value="UniProtKB-ARBA"/>
</dbReference>
<dbReference type="OrthoDB" id="3888684at2759"/>
<protein>
    <recommendedName>
        <fullName evidence="5">Inhibitor I9 domain-containing protein</fullName>
    </recommendedName>
</protein>
<dbReference type="EMBL" id="JAGIXG020000034">
    <property type="protein sequence ID" value="KAI6780322.1"/>
    <property type="molecule type" value="Genomic_DNA"/>
</dbReference>
<evidence type="ECO:0000313" key="4">
    <source>
        <dbReference type="Proteomes" id="UP001055219"/>
    </source>
</evidence>
<gene>
    <name evidence="3" type="ORF">J7T54_005424</name>
</gene>
<dbReference type="AlphaFoldDB" id="A0A9Q0BCH3"/>
<keyword evidence="4" id="KW-1185">Reference proteome</keyword>
<dbReference type="PANTHER" id="PTHR28288:SF1">
    <property type="entry name" value="INHIBITOR I9 DOMAIN-CONTAINING PROTEIN"/>
    <property type="match status" value="1"/>
</dbReference>
<proteinExistence type="inferred from homology"/>
<keyword evidence="2" id="KW-0732">Signal</keyword>
<sequence length="93" mass="10045">MRVSGLLALALAVIPGVFGKSVIIYFDDNNTPDSIVDQAKKDIVSAGGKITHVYSILKGFAADAPEEALQSVQTWGNEHKMRVEEDQEVSINS</sequence>
<evidence type="ECO:0000256" key="2">
    <source>
        <dbReference type="SAM" id="SignalP"/>
    </source>
</evidence>
<feature type="signal peptide" evidence="2">
    <location>
        <begin position="1"/>
        <end position="19"/>
    </location>
</feature>
<dbReference type="Gene3D" id="3.30.70.80">
    <property type="entry name" value="Peptidase S8 propeptide/proteinase inhibitor I9"/>
    <property type="match status" value="1"/>
</dbReference>
<feature type="chain" id="PRO_5040398779" description="Inhibitor I9 domain-containing protein" evidence="2">
    <location>
        <begin position="20"/>
        <end position="93"/>
    </location>
</feature>
<dbReference type="RefSeq" id="XP_051361178.1">
    <property type="nucleotide sequence ID" value="XM_051507643.1"/>
</dbReference>
<comment type="similarity">
    <text evidence="1">Belongs to the protease inhibitor I9 family.</text>
</comment>
<organism evidence="3 4">
    <name type="scientific">Emericellopsis cladophorae</name>
    <dbReference type="NCBI Taxonomy" id="2686198"/>
    <lineage>
        <taxon>Eukaryota</taxon>
        <taxon>Fungi</taxon>
        <taxon>Dikarya</taxon>
        <taxon>Ascomycota</taxon>
        <taxon>Pezizomycotina</taxon>
        <taxon>Sordariomycetes</taxon>
        <taxon>Hypocreomycetidae</taxon>
        <taxon>Hypocreales</taxon>
        <taxon>Bionectriaceae</taxon>
        <taxon>Emericellopsis</taxon>
    </lineage>
</organism>
<evidence type="ECO:0000313" key="3">
    <source>
        <dbReference type="EMBL" id="KAI6780322.1"/>
    </source>
</evidence>
<evidence type="ECO:0000256" key="1">
    <source>
        <dbReference type="ARBA" id="ARBA00038069"/>
    </source>
</evidence>